<dbReference type="InterPro" id="IPR027417">
    <property type="entry name" value="P-loop_NTPase"/>
</dbReference>
<dbReference type="GO" id="GO:0006302">
    <property type="term" value="P:double-strand break repair"/>
    <property type="evidence" value="ECO:0007669"/>
    <property type="project" value="InterPro"/>
</dbReference>
<dbReference type="Proteomes" id="UP000184509">
    <property type="component" value="Unassembled WGS sequence"/>
</dbReference>
<dbReference type="RefSeq" id="WP_073398557.1">
    <property type="nucleotide sequence ID" value="NZ_FQTV01000001.1"/>
</dbReference>
<dbReference type="InterPro" id="IPR041685">
    <property type="entry name" value="AAA_GajA/Old/RecF-like"/>
</dbReference>
<name>A0A1M4SG38_9BACE</name>
<dbReference type="EMBL" id="FQTV01000001">
    <property type="protein sequence ID" value="SHE31193.1"/>
    <property type="molecule type" value="Genomic_DNA"/>
</dbReference>
<evidence type="ECO:0000313" key="4">
    <source>
        <dbReference type="Proteomes" id="UP000184509"/>
    </source>
</evidence>
<organism evidence="3 4">
    <name type="scientific">Bacteroides luti</name>
    <dbReference type="NCBI Taxonomy" id="1297750"/>
    <lineage>
        <taxon>Bacteria</taxon>
        <taxon>Pseudomonadati</taxon>
        <taxon>Bacteroidota</taxon>
        <taxon>Bacteroidia</taxon>
        <taxon>Bacteroidales</taxon>
        <taxon>Bacteroidaceae</taxon>
        <taxon>Bacteroides</taxon>
    </lineage>
</organism>
<evidence type="ECO:0000259" key="1">
    <source>
        <dbReference type="Pfam" id="PF13175"/>
    </source>
</evidence>
<feature type="domain" description="Rad50/SbcC-type AAA" evidence="2">
    <location>
        <begin position="4"/>
        <end position="288"/>
    </location>
</feature>
<dbReference type="InterPro" id="IPR051396">
    <property type="entry name" value="Bact_Antivir_Def_Nuclease"/>
</dbReference>
<keyword evidence="4" id="KW-1185">Reference proteome</keyword>
<sequence>MAHLIIKNVGPIKHVDIELNKVNIIMGPQSSGKSTINKIACYCSWVEKKVSLDQSFGFFEEENVFINELVRFHKLKGYIQPETYIEFESTIVKFKYSHQHGKPQFEWTDRFAYKRVKISYVSAERNMVAAIPNWFDVKFVDNNILSFMSDWGTARQLYSKELPLSTIIGDVKYYFDKSSNKDYVIVNSDTTLEFTDTSSGLQSIIPMNVLLDNMIYAFDKIDDISNFKRLQQKTELMELIYILKNFSSSRRRRVVGQIEFKNGFISEWKKFENDESEKEFNTIIDNLTNTKSCRFYIEEPEQNLFPSAQRDLLYYMVKAINSNDDHKLFITTHSPYILYALNNCMMGYLVKDKMPEAEKNEVSCRNSWINPELVSVWEIKDGELRTTAESRNNTIQGEDGLISDNYFDENMKEVMDDFYKMLNYYGDDKDRD</sequence>
<feature type="domain" description="Endonuclease GajA/Old nuclease/RecF-like AAA" evidence="1">
    <location>
        <begin position="290"/>
        <end position="337"/>
    </location>
</feature>
<dbReference type="AlphaFoldDB" id="A0A1M4SG38"/>
<dbReference type="Pfam" id="PF13175">
    <property type="entry name" value="AAA_15"/>
    <property type="match status" value="1"/>
</dbReference>
<dbReference type="Gene3D" id="3.40.50.300">
    <property type="entry name" value="P-loop containing nucleotide triphosphate hydrolases"/>
    <property type="match status" value="1"/>
</dbReference>
<dbReference type="InterPro" id="IPR038729">
    <property type="entry name" value="Rad50/SbcC_AAA"/>
</dbReference>
<evidence type="ECO:0000259" key="2">
    <source>
        <dbReference type="Pfam" id="PF13476"/>
    </source>
</evidence>
<dbReference type="SUPFAM" id="SSF52540">
    <property type="entry name" value="P-loop containing nucleoside triphosphate hydrolases"/>
    <property type="match status" value="1"/>
</dbReference>
<dbReference type="STRING" id="1297750.SAMN05444405_10192"/>
<evidence type="ECO:0000313" key="3">
    <source>
        <dbReference type="EMBL" id="SHE31193.1"/>
    </source>
</evidence>
<dbReference type="OrthoDB" id="1098190at2"/>
<dbReference type="PANTHER" id="PTHR43581">
    <property type="entry name" value="ATP/GTP PHOSPHATASE"/>
    <property type="match status" value="1"/>
</dbReference>
<accession>A0A1M4SG38</accession>
<reference evidence="3 4" key="1">
    <citation type="submission" date="2016-11" db="EMBL/GenBank/DDBJ databases">
        <authorList>
            <person name="Jaros S."/>
            <person name="Januszkiewicz K."/>
            <person name="Wedrychowicz H."/>
        </authorList>
    </citation>
    <scope>NUCLEOTIDE SEQUENCE [LARGE SCALE GENOMIC DNA]</scope>
    <source>
        <strain evidence="3 4">DSM 26991</strain>
    </source>
</reference>
<gene>
    <name evidence="3" type="ORF">SAMN05444405_10192</name>
</gene>
<dbReference type="Pfam" id="PF13476">
    <property type="entry name" value="AAA_23"/>
    <property type="match status" value="1"/>
</dbReference>
<dbReference type="PANTHER" id="PTHR43581:SF2">
    <property type="entry name" value="EXCINUCLEASE ATPASE SUBUNIT"/>
    <property type="match status" value="1"/>
</dbReference>
<protein>
    <submittedName>
        <fullName evidence="3">AAA domain-containing protein</fullName>
    </submittedName>
</protein>
<proteinExistence type="predicted"/>
<dbReference type="GO" id="GO:0016887">
    <property type="term" value="F:ATP hydrolysis activity"/>
    <property type="evidence" value="ECO:0007669"/>
    <property type="project" value="InterPro"/>
</dbReference>